<dbReference type="PANTHER" id="PTHR35562:SF2">
    <property type="entry name" value="DNA ENDONUCLEASE SMRA-RELATED"/>
    <property type="match status" value="1"/>
</dbReference>
<name>A0A2S2CN84_9PROT</name>
<feature type="compositionally biased region" description="Basic and acidic residues" evidence="1">
    <location>
        <begin position="7"/>
        <end position="23"/>
    </location>
</feature>
<reference evidence="4" key="1">
    <citation type="submission" date="2018-05" db="EMBL/GenBank/DDBJ databases">
        <title>Azospirillum thermophila sp. nov., a novel isolated from hot spring.</title>
        <authorList>
            <person name="Zhao Z."/>
        </authorList>
    </citation>
    <scope>NUCLEOTIDE SEQUENCE [LARGE SCALE GENOMIC DNA]</scope>
    <source>
        <strain evidence="4">CFH 70021</strain>
    </source>
</reference>
<dbReference type="SMART" id="SM00463">
    <property type="entry name" value="SMR"/>
    <property type="match status" value="1"/>
</dbReference>
<dbReference type="Pfam" id="PF01713">
    <property type="entry name" value="Smr"/>
    <property type="match status" value="1"/>
</dbReference>
<dbReference type="OrthoDB" id="7165597at2"/>
<dbReference type="PANTHER" id="PTHR35562">
    <property type="entry name" value="DNA ENDONUCLEASE SMRA-RELATED"/>
    <property type="match status" value="1"/>
</dbReference>
<dbReference type="SUPFAM" id="SSF160443">
    <property type="entry name" value="SMR domain-like"/>
    <property type="match status" value="1"/>
</dbReference>
<dbReference type="EMBL" id="CP029353">
    <property type="protein sequence ID" value="AWK85899.1"/>
    <property type="molecule type" value="Genomic_DNA"/>
</dbReference>
<dbReference type="PROSITE" id="PS50828">
    <property type="entry name" value="SMR"/>
    <property type="match status" value="1"/>
</dbReference>
<dbReference type="Gene3D" id="3.30.1370.110">
    <property type="match status" value="1"/>
</dbReference>
<keyword evidence="4" id="KW-1185">Reference proteome</keyword>
<evidence type="ECO:0000259" key="2">
    <source>
        <dbReference type="PROSITE" id="PS50828"/>
    </source>
</evidence>
<dbReference type="KEGG" id="azz:DEW08_06140"/>
<proteinExistence type="predicted"/>
<dbReference type="InterPro" id="IPR036063">
    <property type="entry name" value="Smr_dom_sf"/>
</dbReference>
<dbReference type="AlphaFoldDB" id="A0A2S2CN84"/>
<organism evidence="3 4">
    <name type="scientific">Azospirillum thermophilum</name>
    <dbReference type="NCBI Taxonomy" id="2202148"/>
    <lineage>
        <taxon>Bacteria</taxon>
        <taxon>Pseudomonadati</taxon>
        <taxon>Pseudomonadota</taxon>
        <taxon>Alphaproteobacteria</taxon>
        <taxon>Rhodospirillales</taxon>
        <taxon>Azospirillaceae</taxon>
        <taxon>Azospirillum</taxon>
    </lineage>
</organism>
<accession>A0A2S2CN84</accession>
<evidence type="ECO:0000313" key="3">
    <source>
        <dbReference type="EMBL" id="AWK85899.1"/>
    </source>
</evidence>
<protein>
    <submittedName>
        <fullName evidence="3">DNA mismatch repair protein MutS</fullName>
    </submittedName>
</protein>
<gene>
    <name evidence="3" type="ORF">DEW08_06140</name>
</gene>
<sequence>MTRHRSPTAEERRLWRLAMRDADPLPGRAAELPEEPPVPEAEPVATSLAPPPAPMPPRDARPAGRPSLPPLTPGSITDMDRRTGDRFRKGQLVIDARIDLHGMTQAQAHGALAGFVHHAWAQGRRCVLVITGKGTWSGGAGVLRAAVPRWLADSALRPMILAIHPAQPKDGGDGALYVLLKRRRDHA</sequence>
<evidence type="ECO:0000313" key="4">
    <source>
        <dbReference type="Proteomes" id="UP000245629"/>
    </source>
</evidence>
<evidence type="ECO:0000256" key="1">
    <source>
        <dbReference type="SAM" id="MobiDB-lite"/>
    </source>
</evidence>
<feature type="domain" description="Smr" evidence="2">
    <location>
        <begin position="98"/>
        <end position="181"/>
    </location>
</feature>
<feature type="region of interest" description="Disordered" evidence="1">
    <location>
        <begin position="1"/>
        <end position="82"/>
    </location>
</feature>
<dbReference type="InterPro" id="IPR002625">
    <property type="entry name" value="Smr_dom"/>
</dbReference>
<dbReference type="RefSeq" id="WP_109325338.1">
    <property type="nucleotide sequence ID" value="NZ_CP029353.1"/>
</dbReference>
<dbReference type="Proteomes" id="UP000245629">
    <property type="component" value="Chromosome 2"/>
</dbReference>